<sequence length="231" mass="25894">MRRPARRHAVSAAVNIGAVERAVSVAGGALLALSGLSRRSWARTPLVGVGAILVYRGARGHSYLYERIGIDRANAPIEIEQAVTINRKPEEVYAFWRQLENLPRFMRHLRSVKQESPTRSHWTAQTALTGRTLEWDSEITEDKPNELIRWRSVPDGSIQHSGEVRFRAAPGARGTEVHVRMEYRPIVGVAVGAAMYPFTRQTLKEEMRRLKHVMEAGEIPTTEGQPAGRGR</sequence>
<evidence type="ECO:0000259" key="3">
    <source>
        <dbReference type="Pfam" id="PF03364"/>
    </source>
</evidence>
<dbReference type="AlphaFoldDB" id="A0A1B4V0C7"/>
<organism evidence="5 6">
    <name type="scientific">Sulfurifustis variabilis</name>
    <dbReference type="NCBI Taxonomy" id="1675686"/>
    <lineage>
        <taxon>Bacteria</taxon>
        <taxon>Pseudomonadati</taxon>
        <taxon>Pseudomonadota</taxon>
        <taxon>Gammaproteobacteria</taxon>
        <taxon>Acidiferrobacterales</taxon>
        <taxon>Acidiferrobacteraceae</taxon>
        <taxon>Sulfurifustis</taxon>
    </lineage>
</organism>
<dbReference type="InterPro" id="IPR021309">
    <property type="entry name" value="YgaP-like_TM"/>
</dbReference>
<evidence type="ECO:0000256" key="1">
    <source>
        <dbReference type="ARBA" id="ARBA00008918"/>
    </source>
</evidence>
<dbReference type="Pfam" id="PF03364">
    <property type="entry name" value="Polyketide_cyc"/>
    <property type="match status" value="1"/>
</dbReference>
<dbReference type="InterPro" id="IPR005031">
    <property type="entry name" value="COQ10_START"/>
</dbReference>
<dbReference type="EMBL" id="AP014936">
    <property type="protein sequence ID" value="BAU46896.1"/>
    <property type="molecule type" value="Genomic_DNA"/>
</dbReference>
<dbReference type="InterPro" id="IPR047137">
    <property type="entry name" value="ORF3"/>
</dbReference>
<comment type="similarity">
    <text evidence="1">Belongs to the ribosome association toxin RatA family.</text>
</comment>
<keyword evidence="2" id="KW-1277">Toxin-antitoxin system</keyword>
<accession>A0A1B4V0C7</accession>
<protein>
    <submittedName>
        <fullName evidence="5">Cyclase</fullName>
    </submittedName>
</protein>
<proteinExistence type="inferred from homology"/>
<reference evidence="5 6" key="1">
    <citation type="submission" date="2015-08" db="EMBL/GenBank/DDBJ databases">
        <title>Complete genome sequence of Sulfurifustis variabilis.</title>
        <authorList>
            <person name="Miura A."/>
            <person name="Kojima H."/>
            <person name="Fukui M."/>
        </authorList>
    </citation>
    <scope>NUCLEOTIDE SEQUENCE [LARGE SCALE GENOMIC DNA]</scope>
    <source>
        <strain evidence="6">skN76</strain>
    </source>
</reference>
<dbReference type="PANTHER" id="PTHR33824:SF7">
    <property type="entry name" value="POLYKETIDE CYCLASE_DEHYDRASE AND LIPID TRANSPORT SUPERFAMILY PROTEIN"/>
    <property type="match status" value="1"/>
</dbReference>
<evidence type="ECO:0000313" key="6">
    <source>
        <dbReference type="Proteomes" id="UP000218899"/>
    </source>
</evidence>
<feature type="domain" description="Coenzyme Q-binding protein COQ10 START" evidence="3">
    <location>
        <begin position="85"/>
        <end position="202"/>
    </location>
</feature>
<dbReference type="Pfam" id="PF11127">
    <property type="entry name" value="YgaP-like_TM"/>
    <property type="match status" value="1"/>
</dbReference>
<gene>
    <name evidence="5" type="ORF">SVA_0314</name>
</gene>
<dbReference type="Proteomes" id="UP000218899">
    <property type="component" value="Chromosome"/>
</dbReference>
<dbReference type="InterPro" id="IPR023393">
    <property type="entry name" value="START-like_dom_sf"/>
</dbReference>
<name>A0A1B4V0C7_9GAMM</name>
<keyword evidence="6" id="KW-1185">Reference proteome</keyword>
<evidence type="ECO:0000256" key="2">
    <source>
        <dbReference type="ARBA" id="ARBA00022649"/>
    </source>
</evidence>
<dbReference type="SUPFAM" id="SSF55961">
    <property type="entry name" value="Bet v1-like"/>
    <property type="match status" value="1"/>
</dbReference>
<evidence type="ECO:0000313" key="5">
    <source>
        <dbReference type="EMBL" id="BAU46896.1"/>
    </source>
</evidence>
<dbReference type="PANTHER" id="PTHR33824">
    <property type="entry name" value="POLYKETIDE CYCLASE/DEHYDRASE AND LIPID TRANSPORT SUPERFAMILY PROTEIN"/>
    <property type="match status" value="1"/>
</dbReference>
<feature type="domain" description="Inner membrane protein YgaP-like transmembrane" evidence="4">
    <location>
        <begin position="14"/>
        <end position="74"/>
    </location>
</feature>
<dbReference type="KEGG" id="sva:SVA_0314"/>
<evidence type="ECO:0000259" key="4">
    <source>
        <dbReference type="Pfam" id="PF11127"/>
    </source>
</evidence>
<dbReference type="Gene3D" id="3.30.530.20">
    <property type="match status" value="1"/>
</dbReference>
<dbReference type="CDD" id="cd07817">
    <property type="entry name" value="SRPBCC_8"/>
    <property type="match status" value="1"/>
</dbReference>